<accession>A0A1H2JXW8</accession>
<name>A0A1H2JXW8_9BACT</name>
<evidence type="ECO:0000313" key="2">
    <source>
        <dbReference type="Proteomes" id="UP000199608"/>
    </source>
</evidence>
<proteinExistence type="predicted"/>
<reference evidence="2" key="1">
    <citation type="submission" date="2016-10" db="EMBL/GenBank/DDBJ databases">
        <authorList>
            <person name="Varghese N."/>
            <person name="Submissions S."/>
        </authorList>
    </citation>
    <scope>NUCLEOTIDE SEQUENCE [LARGE SCALE GENOMIC DNA]</scope>
    <source>
        <strain evidence="2">DSM 3384</strain>
    </source>
</reference>
<sequence>MDKKKLAAAISAVFACIKTSEEAAAYSVSGAYGSVPETCAQQPQIMQPNNIWGISGRQTHMQANSMIQLRMFK</sequence>
<dbReference type="PROSITE" id="PS51257">
    <property type="entry name" value="PROKAR_LIPOPROTEIN"/>
    <property type="match status" value="1"/>
</dbReference>
<dbReference type="Proteomes" id="UP000199608">
    <property type="component" value="Unassembled WGS sequence"/>
</dbReference>
<gene>
    <name evidence="1" type="ORF">SAMN04487931_11734</name>
</gene>
<dbReference type="RefSeq" id="WP_092238017.1">
    <property type="nucleotide sequence ID" value="NZ_FNLL01000017.1"/>
</dbReference>
<protein>
    <submittedName>
        <fullName evidence="1">Uncharacterized protein</fullName>
    </submittedName>
</protein>
<keyword evidence="2" id="KW-1185">Reference proteome</keyword>
<dbReference type="AlphaFoldDB" id="A0A1H2JXW8"/>
<dbReference type="EMBL" id="FNLL01000017">
    <property type="protein sequence ID" value="SDU61309.1"/>
    <property type="molecule type" value="Genomic_DNA"/>
</dbReference>
<organism evidence="1 2">
    <name type="scientific">Desulfobacula phenolica</name>
    <dbReference type="NCBI Taxonomy" id="90732"/>
    <lineage>
        <taxon>Bacteria</taxon>
        <taxon>Pseudomonadati</taxon>
        <taxon>Thermodesulfobacteriota</taxon>
        <taxon>Desulfobacteria</taxon>
        <taxon>Desulfobacterales</taxon>
        <taxon>Desulfobacteraceae</taxon>
        <taxon>Desulfobacula</taxon>
    </lineage>
</organism>
<evidence type="ECO:0000313" key="1">
    <source>
        <dbReference type="EMBL" id="SDU61309.1"/>
    </source>
</evidence>